<keyword evidence="4" id="KW-1003">Cell membrane</keyword>
<feature type="non-terminal residue" evidence="17">
    <location>
        <position position="69"/>
    </location>
</feature>
<evidence type="ECO:0000256" key="6">
    <source>
        <dbReference type="ARBA" id="ARBA00022617"/>
    </source>
</evidence>
<keyword evidence="9" id="KW-0732">Signal</keyword>
<comment type="caution">
    <text evidence="15">Lacks conserved residue(s) required for the propagation of feature annotation.</text>
</comment>
<feature type="binding site" description="axial binding residue" evidence="15">
    <location>
        <position position="31"/>
    </location>
    <ligand>
        <name>heme</name>
        <dbReference type="ChEBI" id="CHEBI:30413"/>
    </ligand>
    <ligandPart>
        <name>Fe</name>
        <dbReference type="ChEBI" id="CHEBI:18248"/>
    </ligandPart>
</feature>
<proteinExistence type="inferred from homology"/>
<dbReference type="PANTHER" id="PTHR37928:SF1">
    <property type="entry name" value="CFEM DOMAIN PROTEIN (AFU_ORTHOLOGUE AFUA_6G14090)"/>
    <property type="match status" value="1"/>
</dbReference>
<dbReference type="GO" id="GO:0005576">
    <property type="term" value="C:extracellular region"/>
    <property type="evidence" value="ECO:0007669"/>
    <property type="project" value="UniProtKB-SubCell"/>
</dbReference>
<keyword evidence="18" id="KW-1185">Reference proteome</keyword>
<evidence type="ECO:0000256" key="3">
    <source>
        <dbReference type="ARBA" id="ARBA00010031"/>
    </source>
</evidence>
<accession>A0A194X1D3</accession>
<gene>
    <name evidence="17" type="ORF">LY89DRAFT_544709</name>
</gene>
<evidence type="ECO:0000259" key="16">
    <source>
        <dbReference type="PROSITE" id="PS52012"/>
    </source>
</evidence>
<evidence type="ECO:0000256" key="7">
    <source>
        <dbReference type="ARBA" id="ARBA00022622"/>
    </source>
</evidence>
<evidence type="ECO:0000313" key="17">
    <source>
        <dbReference type="EMBL" id="KUJ14003.1"/>
    </source>
</evidence>
<keyword evidence="14" id="KW-0449">Lipoprotein</keyword>
<keyword evidence="7" id="KW-0336">GPI-anchor</keyword>
<comment type="similarity">
    <text evidence="3">Belongs to the RBT5 family.</text>
</comment>
<feature type="non-terminal residue" evidence="17">
    <location>
        <position position="1"/>
    </location>
</feature>
<feature type="disulfide bond" evidence="15">
    <location>
        <begin position="27"/>
        <end position="34"/>
    </location>
</feature>
<evidence type="ECO:0000256" key="5">
    <source>
        <dbReference type="ARBA" id="ARBA00022525"/>
    </source>
</evidence>
<dbReference type="Proteomes" id="UP000070700">
    <property type="component" value="Unassembled WGS sequence"/>
</dbReference>
<dbReference type="GO" id="GO:0098552">
    <property type="term" value="C:side of membrane"/>
    <property type="evidence" value="ECO:0007669"/>
    <property type="project" value="UniProtKB-KW"/>
</dbReference>
<keyword evidence="8 15" id="KW-0479">Metal-binding</keyword>
<evidence type="ECO:0000256" key="14">
    <source>
        <dbReference type="ARBA" id="ARBA00023288"/>
    </source>
</evidence>
<evidence type="ECO:0000256" key="11">
    <source>
        <dbReference type="ARBA" id="ARBA00023136"/>
    </source>
</evidence>
<dbReference type="KEGG" id="psco:LY89DRAFT_544709"/>
<dbReference type="PANTHER" id="PTHR37928">
    <property type="entry name" value="CFEM DOMAIN PROTEIN (AFU_ORTHOLOGUE AFUA_6G14090)"/>
    <property type="match status" value="1"/>
</dbReference>
<name>A0A194X1D3_MOLSC</name>
<evidence type="ECO:0000313" key="18">
    <source>
        <dbReference type="Proteomes" id="UP000070700"/>
    </source>
</evidence>
<comment type="subcellular location">
    <subcellularLocation>
        <location evidence="1">Cell membrane</location>
        <topology evidence="1">Lipid-anchor</topology>
        <topology evidence="1">GPI-anchor</topology>
    </subcellularLocation>
    <subcellularLocation>
        <location evidence="2">Secreted</location>
    </subcellularLocation>
</comment>
<dbReference type="OrthoDB" id="1193027at2759"/>
<dbReference type="InterPro" id="IPR051735">
    <property type="entry name" value="CFEM_domain"/>
</dbReference>
<feature type="domain" description="CFEM" evidence="16">
    <location>
        <begin position="1"/>
        <end position="69"/>
    </location>
</feature>
<keyword evidence="10 15" id="KW-0408">Iron</keyword>
<feature type="disulfide bond" evidence="15">
    <location>
        <begin position="36"/>
        <end position="69"/>
    </location>
</feature>
<dbReference type="AlphaFoldDB" id="A0A194X1D3"/>
<keyword evidence="11" id="KW-0472">Membrane</keyword>
<dbReference type="EMBL" id="KQ947421">
    <property type="protein sequence ID" value="KUJ14003.1"/>
    <property type="molecule type" value="Genomic_DNA"/>
</dbReference>
<keyword evidence="12 15" id="KW-1015">Disulfide bond</keyword>
<evidence type="ECO:0000256" key="1">
    <source>
        <dbReference type="ARBA" id="ARBA00004609"/>
    </source>
</evidence>
<evidence type="ECO:0000256" key="10">
    <source>
        <dbReference type="ARBA" id="ARBA00023004"/>
    </source>
</evidence>
<keyword evidence="6 15" id="KW-0349">Heme</keyword>
<dbReference type="GeneID" id="28817947"/>
<evidence type="ECO:0000256" key="12">
    <source>
        <dbReference type="ARBA" id="ARBA00023157"/>
    </source>
</evidence>
<keyword evidence="13" id="KW-0325">Glycoprotein</keyword>
<organism evidence="17 18">
    <name type="scientific">Mollisia scopiformis</name>
    <name type="common">Conifer needle endophyte fungus</name>
    <name type="synonym">Phialocephala scopiformis</name>
    <dbReference type="NCBI Taxonomy" id="149040"/>
    <lineage>
        <taxon>Eukaryota</taxon>
        <taxon>Fungi</taxon>
        <taxon>Dikarya</taxon>
        <taxon>Ascomycota</taxon>
        <taxon>Pezizomycotina</taxon>
        <taxon>Leotiomycetes</taxon>
        <taxon>Helotiales</taxon>
        <taxon>Mollisiaceae</taxon>
        <taxon>Mollisia</taxon>
    </lineage>
</organism>
<dbReference type="GO" id="GO:0005886">
    <property type="term" value="C:plasma membrane"/>
    <property type="evidence" value="ECO:0007669"/>
    <property type="project" value="UniProtKB-SubCell"/>
</dbReference>
<reference evidence="17 18" key="1">
    <citation type="submission" date="2015-10" db="EMBL/GenBank/DDBJ databases">
        <title>Full genome of DAOMC 229536 Phialocephala scopiformis, a fungal endophyte of spruce producing the potent anti-insectan compound rugulosin.</title>
        <authorList>
            <consortium name="DOE Joint Genome Institute"/>
            <person name="Walker A.K."/>
            <person name="Frasz S.L."/>
            <person name="Seifert K.A."/>
            <person name="Miller J.D."/>
            <person name="Mondo S.J."/>
            <person name="Labutti K."/>
            <person name="Lipzen A."/>
            <person name="Dockter R."/>
            <person name="Kennedy M."/>
            <person name="Grigoriev I.V."/>
            <person name="Spatafora J.W."/>
        </authorList>
    </citation>
    <scope>NUCLEOTIDE SEQUENCE [LARGE SCALE GENOMIC DNA]</scope>
    <source>
        <strain evidence="17 18">CBS 120377</strain>
    </source>
</reference>
<protein>
    <recommendedName>
        <fullName evidence="16">CFEM domain-containing protein</fullName>
    </recommendedName>
</protein>
<dbReference type="SMART" id="SM00747">
    <property type="entry name" value="CFEM"/>
    <property type="match status" value="1"/>
</dbReference>
<dbReference type="Pfam" id="PF05730">
    <property type="entry name" value="CFEM"/>
    <property type="match status" value="1"/>
</dbReference>
<dbReference type="RefSeq" id="XP_018068358.1">
    <property type="nucleotide sequence ID" value="XM_018208221.1"/>
</dbReference>
<dbReference type="PROSITE" id="PS52012">
    <property type="entry name" value="CFEM"/>
    <property type="match status" value="1"/>
</dbReference>
<sequence>LPAISSWPSCGQLCFNNLIGQYSSLGCSSPDPSCLCSNVNFGYGIRDCSNGACGTDIASTVIAYETAYC</sequence>
<evidence type="ECO:0000256" key="2">
    <source>
        <dbReference type="ARBA" id="ARBA00004613"/>
    </source>
</evidence>
<evidence type="ECO:0000256" key="13">
    <source>
        <dbReference type="ARBA" id="ARBA00023180"/>
    </source>
</evidence>
<dbReference type="GO" id="GO:0046872">
    <property type="term" value="F:metal ion binding"/>
    <property type="evidence" value="ECO:0007669"/>
    <property type="project" value="UniProtKB-UniRule"/>
</dbReference>
<dbReference type="InParanoid" id="A0A194X1D3"/>
<evidence type="ECO:0000256" key="15">
    <source>
        <dbReference type="PROSITE-ProRule" id="PRU01356"/>
    </source>
</evidence>
<dbReference type="InterPro" id="IPR008427">
    <property type="entry name" value="Extracellular_membr_CFEM_dom"/>
</dbReference>
<keyword evidence="5" id="KW-0964">Secreted</keyword>
<evidence type="ECO:0000256" key="4">
    <source>
        <dbReference type="ARBA" id="ARBA00022475"/>
    </source>
</evidence>
<evidence type="ECO:0000256" key="9">
    <source>
        <dbReference type="ARBA" id="ARBA00022729"/>
    </source>
</evidence>
<evidence type="ECO:0000256" key="8">
    <source>
        <dbReference type="ARBA" id="ARBA00022723"/>
    </source>
</evidence>